<name>A0A6B9J1W1_9CAUD</name>
<keyword evidence="2" id="KW-1185">Reference proteome</keyword>
<evidence type="ECO:0000313" key="2">
    <source>
        <dbReference type="Proteomes" id="UP000433502"/>
    </source>
</evidence>
<reference evidence="1 2" key="1">
    <citation type="submission" date="2019-10" db="EMBL/GenBank/DDBJ databases">
        <title>Complete genome sequence of bacteriophage vB_RLeM_RL2RES.</title>
        <authorList>
            <person name="Gunathilake D."/>
            <person name="Bhat S."/>
            <person name="Yost C.K."/>
            <person name="Hynes M.F."/>
        </authorList>
    </citation>
    <scope>NUCLEOTIDE SEQUENCE [LARGE SCALE GENOMIC DNA]</scope>
</reference>
<gene>
    <name evidence="1" type="ORF">RL2RES_105</name>
</gene>
<organism evidence="1 2">
    <name type="scientific">Rhizobium phage RL2RES</name>
    <dbReference type="NCBI Taxonomy" id="103371"/>
    <lineage>
        <taxon>Viruses</taxon>
        <taxon>Duplodnaviria</taxon>
        <taxon>Heunggongvirae</taxon>
        <taxon>Uroviricota</taxon>
        <taxon>Caudoviricetes</taxon>
        <taxon>Pootjesviridae</taxon>
        <taxon>Innesvirus</taxon>
        <taxon>Innesvirus RL2RES</taxon>
    </lineage>
</organism>
<accession>A0A6B9J1W1</accession>
<dbReference type="Proteomes" id="UP000433502">
    <property type="component" value="Segment"/>
</dbReference>
<sequence>MTETKVLYIKVGDREPRIPVVSREEWARIFSEYPDHLRYHVANLAAHNWDVVMIEGRILVSCAWSGGHWIDKDGTRTDLTDEELDAFYPRFDDHEQKMYYPKFTVVSHTPRIVRQIRIVMPEER</sequence>
<evidence type="ECO:0000313" key="1">
    <source>
        <dbReference type="EMBL" id="QGZ14227.1"/>
    </source>
</evidence>
<proteinExistence type="predicted"/>
<dbReference type="EMBL" id="MN549361">
    <property type="protein sequence ID" value="QGZ14227.1"/>
    <property type="molecule type" value="Genomic_DNA"/>
</dbReference>
<protein>
    <submittedName>
        <fullName evidence="1">Uncharacterized protein</fullName>
    </submittedName>
</protein>